<proteinExistence type="predicted"/>
<feature type="transmembrane region" description="Helical" evidence="1">
    <location>
        <begin position="116"/>
        <end position="139"/>
    </location>
</feature>
<evidence type="ECO:0000256" key="1">
    <source>
        <dbReference type="SAM" id="Phobius"/>
    </source>
</evidence>
<evidence type="ECO:0000313" key="2">
    <source>
        <dbReference type="EMBL" id="MDI6099717.1"/>
    </source>
</evidence>
<evidence type="ECO:0000313" key="3">
    <source>
        <dbReference type="Proteomes" id="UP001241758"/>
    </source>
</evidence>
<dbReference type="RefSeq" id="WP_282760051.1">
    <property type="nucleotide sequence ID" value="NZ_JASCTH010000008.1"/>
</dbReference>
<evidence type="ECO:0008006" key="4">
    <source>
        <dbReference type="Google" id="ProtNLM"/>
    </source>
</evidence>
<protein>
    <recommendedName>
        <fullName evidence="4">Integral membrane protein</fullName>
    </recommendedName>
</protein>
<name>A0ABT6WJ10_9ACTN</name>
<accession>A0ABT6WJ10</accession>
<keyword evidence="3" id="KW-1185">Reference proteome</keyword>
<keyword evidence="1" id="KW-0472">Membrane</keyword>
<comment type="caution">
    <text evidence="2">The sequence shown here is derived from an EMBL/GenBank/DDBJ whole genome shotgun (WGS) entry which is preliminary data.</text>
</comment>
<feature type="transmembrane region" description="Helical" evidence="1">
    <location>
        <begin position="12"/>
        <end position="31"/>
    </location>
</feature>
<feature type="transmembrane region" description="Helical" evidence="1">
    <location>
        <begin position="66"/>
        <end position="84"/>
    </location>
</feature>
<keyword evidence="1" id="KW-0812">Transmembrane</keyword>
<gene>
    <name evidence="2" type="ORF">QLQ12_14025</name>
</gene>
<dbReference type="Proteomes" id="UP001241758">
    <property type="component" value="Unassembled WGS sequence"/>
</dbReference>
<sequence length="179" mass="18759">MSAEKWPSIPAVLRVMAGWFMLGIGLLNLAVEIDGGLTGAYLMFHVVLGLGGVLMLLRRRPVPSRAGCAIAGVLALAGMVSTALPGTSRCCLEDPPGHGYPYPFLGTGGGVHVEPAYLVVDLIFWGCAGLLAMVVLAVAERALPQRRTPIDLRRYRGHAEPAAMSATPDRAGENVGGLT</sequence>
<reference evidence="2 3" key="1">
    <citation type="submission" date="2023-05" db="EMBL/GenBank/DDBJ databases">
        <title>Actinoplanes sp. NEAU-A12 genome sequencing.</title>
        <authorList>
            <person name="Wang Z.-S."/>
        </authorList>
    </citation>
    <scope>NUCLEOTIDE SEQUENCE [LARGE SCALE GENOMIC DNA]</scope>
    <source>
        <strain evidence="2 3">NEAU-A12</strain>
    </source>
</reference>
<feature type="transmembrane region" description="Helical" evidence="1">
    <location>
        <begin position="37"/>
        <end position="57"/>
    </location>
</feature>
<dbReference type="EMBL" id="JASCTH010000008">
    <property type="protein sequence ID" value="MDI6099717.1"/>
    <property type="molecule type" value="Genomic_DNA"/>
</dbReference>
<organism evidence="2 3">
    <name type="scientific">Actinoplanes sandaracinus</name>
    <dbReference type="NCBI Taxonomy" id="3045177"/>
    <lineage>
        <taxon>Bacteria</taxon>
        <taxon>Bacillati</taxon>
        <taxon>Actinomycetota</taxon>
        <taxon>Actinomycetes</taxon>
        <taxon>Micromonosporales</taxon>
        <taxon>Micromonosporaceae</taxon>
        <taxon>Actinoplanes</taxon>
    </lineage>
</organism>
<keyword evidence="1" id="KW-1133">Transmembrane helix</keyword>